<feature type="compositionally biased region" description="Basic and acidic residues" evidence="1">
    <location>
        <begin position="17"/>
        <end position="30"/>
    </location>
</feature>
<evidence type="ECO:0000256" key="1">
    <source>
        <dbReference type="SAM" id="MobiDB-lite"/>
    </source>
</evidence>
<proteinExistence type="predicted"/>
<dbReference type="Proteomes" id="UP000693672">
    <property type="component" value="Unassembled WGS sequence"/>
</dbReference>
<feature type="compositionally biased region" description="Polar residues" evidence="1">
    <location>
        <begin position="1"/>
        <end position="10"/>
    </location>
</feature>
<accession>A0A916NH38</accession>
<evidence type="ECO:0000256" key="2">
    <source>
        <dbReference type="SAM" id="Phobius"/>
    </source>
</evidence>
<comment type="caution">
    <text evidence="3">The sequence shown here is derived from an EMBL/GenBank/DDBJ whole genome shotgun (WGS) entry which is preliminary data.</text>
</comment>
<keyword evidence="2" id="KW-1133">Transmembrane helix</keyword>
<dbReference type="EMBL" id="CAJVAS010000004">
    <property type="protein sequence ID" value="CAG7611859.1"/>
    <property type="molecule type" value="Genomic_DNA"/>
</dbReference>
<dbReference type="RefSeq" id="WP_218091248.1">
    <property type="nucleotide sequence ID" value="NZ_CAJVAS010000004.1"/>
</dbReference>
<keyword evidence="2" id="KW-0472">Membrane</keyword>
<keyword evidence="2" id="KW-0812">Transmembrane</keyword>
<dbReference type="AlphaFoldDB" id="A0A916NH38"/>
<feature type="region of interest" description="Disordered" evidence="1">
    <location>
        <begin position="1"/>
        <end position="30"/>
    </location>
</feature>
<gene>
    <name evidence="3" type="ORF">PAESOLCIP111_01447</name>
</gene>
<keyword evidence="4" id="KW-1185">Reference proteome</keyword>
<evidence type="ECO:0000313" key="3">
    <source>
        <dbReference type="EMBL" id="CAG7611859.1"/>
    </source>
</evidence>
<sequence>MNTKQPTTVPDEQANPETDKPDDYLPPRRTVHQPEKEKWLKYFYRTLLWLFILLVIGLLAWGWRLLQG</sequence>
<reference evidence="3" key="1">
    <citation type="submission" date="2021-06" db="EMBL/GenBank/DDBJ databases">
        <authorList>
            <person name="Criscuolo A."/>
        </authorList>
    </citation>
    <scope>NUCLEOTIDE SEQUENCE</scope>
    <source>
        <strain evidence="3">CIP111600</strain>
    </source>
</reference>
<organism evidence="3 4">
    <name type="scientific">Paenibacillus solanacearum</name>
    <dbReference type="NCBI Taxonomy" id="2048548"/>
    <lineage>
        <taxon>Bacteria</taxon>
        <taxon>Bacillati</taxon>
        <taxon>Bacillota</taxon>
        <taxon>Bacilli</taxon>
        <taxon>Bacillales</taxon>
        <taxon>Paenibacillaceae</taxon>
        <taxon>Paenibacillus</taxon>
    </lineage>
</organism>
<feature type="transmembrane region" description="Helical" evidence="2">
    <location>
        <begin position="42"/>
        <end position="63"/>
    </location>
</feature>
<evidence type="ECO:0000313" key="4">
    <source>
        <dbReference type="Proteomes" id="UP000693672"/>
    </source>
</evidence>
<name>A0A916NH38_9BACL</name>
<protein>
    <submittedName>
        <fullName evidence="3">Uncharacterized protein</fullName>
    </submittedName>
</protein>